<dbReference type="Proteomes" id="UP000008080">
    <property type="component" value="Chromosome"/>
</dbReference>
<evidence type="ECO:0000256" key="2">
    <source>
        <dbReference type="ARBA" id="ARBA00007556"/>
    </source>
</evidence>
<comment type="caution">
    <text evidence="7">Lacks conserved residue(s) required for the propagation of feature annotation.</text>
</comment>
<evidence type="ECO:0000256" key="6">
    <source>
        <dbReference type="ARBA" id="ARBA00023136"/>
    </source>
</evidence>
<dbReference type="InterPro" id="IPR030802">
    <property type="entry name" value="Permease_MalE"/>
</dbReference>
<dbReference type="GeneID" id="93013970"/>
<dbReference type="InterPro" id="IPR003453">
    <property type="entry name" value="ABC_MlaE_roteobac"/>
</dbReference>
<dbReference type="AlphaFoldDB" id="Q6MIN1"/>
<name>Q6MIN1_BDEBA</name>
<dbReference type="NCBIfam" id="TIGR00056">
    <property type="entry name" value="MlaE family lipid ABC transporter permease subunit"/>
    <property type="match status" value="1"/>
</dbReference>
<dbReference type="PANTHER" id="PTHR30188:SF4">
    <property type="entry name" value="PROTEIN TRIGALACTOSYLDIACYLGLYCEROL 1, CHLOROPLASTIC"/>
    <property type="match status" value="1"/>
</dbReference>
<reference evidence="8 9" key="1">
    <citation type="journal article" date="2004" name="Science">
        <title>A predator unmasked: life cycle of Bdellovibrio bacteriovorus from a genomic perspective.</title>
        <authorList>
            <person name="Rendulic S."/>
            <person name="Jagtap P."/>
            <person name="Rosinus A."/>
            <person name="Eppinger M."/>
            <person name="Baar C."/>
            <person name="Lanz C."/>
            <person name="Keller H."/>
            <person name="Lambert C."/>
            <person name="Evans K.J."/>
            <person name="Goesmann A."/>
            <person name="Meyer F."/>
            <person name="Sockett R.E."/>
            <person name="Schuster S.C."/>
        </authorList>
    </citation>
    <scope>NUCLEOTIDE SEQUENCE [LARGE SCALE GENOMIC DNA]</scope>
    <source>
        <strain evidence="9">ATCC 15356 / DSM 50701 / NCIMB 9529 / HD100</strain>
    </source>
</reference>
<dbReference type="Pfam" id="PF02405">
    <property type="entry name" value="MlaE"/>
    <property type="match status" value="1"/>
</dbReference>
<keyword evidence="9" id="KW-1185">Reference proteome</keyword>
<evidence type="ECO:0000256" key="4">
    <source>
        <dbReference type="ARBA" id="ARBA00022692"/>
    </source>
</evidence>
<keyword evidence="3" id="KW-0813">Transport</keyword>
<gene>
    <name evidence="8" type="ordered locus">Bd3123</name>
</gene>
<keyword evidence="4 7" id="KW-0812">Transmembrane</keyword>
<dbReference type="eggNOG" id="COG0767">
    <property type="taxonomic scope" value="Bacteria"/>
</dbReference>
<evidence type="ECO:0000313" key="9">
    <source>
        <dbReference type="Proteomes" id="UP000008080"/>
    </source>
</evidence>
<proteinExistence type="inferred from homology"/>
<evidence type="ECO:0000256" key="3">
    <source>
        <dbReference type="ARBA" id="ARBA00022448"/>
    </source>
</evidence>
<feature type="transmembrane region" description="Helical" evidence="7">
    <location>
        <begin position="65"/>
        <end position="85"/>
    </location>
</feature>
<feature type="transmembrane region" description="Helical" evidence="7">
    <location>
        <begin position="157"/>
        <end position="182"/>
    </location>
</feature>
<evidence type="ECO:0000256" key="1">
    <source>
        <dbReference type="ARBA" id="ARBA00004141"/>
    </source>
</evidence>
<keyword evidence="5 7" id="KW-1133">Transmembrane helix</keyword>
<dbReference type="KEGG" id="bba:Bd3123"/>
<dbReference type="GO" id="GO:0005548">
    <property type="term" value="F:phospholipid transporter activity"/>
    <property type="evidence" value="ECO:0007669"/>
    <property type="project" value="TreeGrafter"/>
</dbReference>
<keyword evidence="6 7" id="KW-0472">Membrane</keyword>
<protein>
    <submittedName>
        <fullName evidence="8">ABC-type organic solvent resistance transport system permease protein</fullName>
    </submittedName>
</protein>
<comment type="subcellular location">
    <subcellularLocation>
        <location evidence="1">Membrane</location>
        <topology evidence="1">Multi-pass membrane protein</topology>
    </subcellularLocation>
</comment>
<evidence type="ECO:0000256" key="7">
    <source>
        <dbReference type="RuleBase" id="RU362044"/>
    </source>
</evidence>
<evidence type="ECO:0000313" key="8">
    <source>
        <dbReference type="EMBL" id="CAE80882.1"/>
    </source>
</evidence>
<accession>Q6MIN1</accession>
<sequence>MTLSQKLYKLIAGVGRYFMGTLSEVVSSTGKIILFFNESVRLIFAKPSRFAEIIRHMEFIGNQSIGIICLTGGFTGLALSLQLYLGFKLFNAVNMVGPTVALGITRELGPVLTGLIVAARAGGAMAARLGTMRVNEQIDALDVMGVNTKQYLVSPRLVAAFICMPLLVAVFDFVAMLGSWFLCVKMVGLDEAVFWQKIADFIEIRHINEGLLKGMVFGIYFALMCTYRGFNTTGGAKGVGEATNQGVVQSMVGIIILDYFATNMIRLFYSLVGIT</sequence>
<comment type="similarity">
    <text evidence="2 7">Belongs to the MlaE permease family.</text>
</comment>
<dbReference type="STRING" id="264462.Bd3123"/>
<feature type="transmembrane region" description="Helical" evidence="7">
    <location>
        <begin position="250"/>
        <end position="269"/>
    </location>
</feature>
<dbReference type="HOGENOM" id="CLU_045686_1_1_7"/>
<dbReference type="RefSeq" id="WP_011165486.1">
    <property type="nucleotide sequence ID" value="NC_005363.1"/>
</dbReference>
<dbReference type="EMBL" id="BX842654">
    <property type="protein sequence ID" value="CAE80882.1"/>
    <property type="molecule type" value="Genomic_DNA"/>
</dbReference>
<dbReference type="PANTHER" id="PTHR30188">
    <property type="entry name" value="ABC TRANSPORTER PERMEASE PROTEIN-RELATED"/>
    <property type="match status" value="1"/>
</dbReference>
<dbReference type="GO" id="GO:0043190">
    <property type="term" value="C:ATP-binding cassette (ABC) transporter complex"/>
    <property type="evidence" value="ECO:0007669"/>
    <property type="project" value="InterPro"/>
</dbReference>
<organism evidence="8 9">
    <name type="scientific">Bdellovibrio bacteriovorus (strain ATCC 15356 / DSM 50701 / NCIMB 9529 / HD100)</name>
    <dbReference type="NCBI Taxonomy" id="264462"/>
    <lineage>
        <taxon>Bacteria</taxon>
        <taxon>Pseudomonadati</taxon>
        <taxon>Bdellovibrionota</taxon>
        <taxon>Bdellovibrionia</taxon>
        <taxon>Bdellovibrionales</taxon>
        <taxon>Pseudobdellovibrionaceae</taxon>
        <taxon>Bdellovibrio</taxon>
    </lineage>
</organism>
<feature type="transmembrane region" description="Helical" evidence="7">
    <location>
        <begin position="211"/>
        <end position="230"/>
    </location>
</feature>
<evidence type="ECO:0000256" key="5">
    <source>
        <dbReference type="ARBA" id="ARBA00022989"/>
    </source>
</evidence>